<reference evidence="3" key="1">
    <citation type="submission" date="2025-08" db="UniProtKB">
        <authorList>
            <consortium name="RefSeq"/>
        </authorList>
    </citation>
    <scope>IDENTIFICATION</scope>
</reference>
<dbReference type="Proteomes" id="UP000694888">
    <property type="component" value="Unplaced"/>
</dbReference>
<dbReference type="GeneID" id="118479188"/>
<dbReference type="RefSeq" id="XP_035829754.1">
    <property type="nucleotide sequence ID" value="XM_035973861.1"/>
</dbReference>
<feature type="compositionally biased region" description="Polar residues" evidence="1">
    <location>
        <begin position="96"/>
        <end position="112"/>
    </location>
</feature>
<gene>
    <name evidence="3" type="primary">LOC118479188</name>
</gene>
<organism evidence="2 3">
    <name type="scientific">Aplysia californica</name>
    <name type="common">California sea hare</name>
    <dbReference type="NCBI Taxonomy" id="6500"/>
    <lineage>
        <taxon>Eukaryota</taxon>
        <taxon>Metazoa</taxon>
        <taxon>Spiralia</taxon>
        <taxon>Lophotrochozoa</taxon>
        <taxon>Mollusca</taxon>
        <taxon>Gastropoda</taxon>
        <taxon>Heterobranchia</taxon>
        <taxon>Euthyneura</taxon>
        <taxon>Tectipleura</taxon>
        <taxon>Aplysiida</taxon>
        <taxon>Aplysioidea</taxon>
        <taxon>Aplysiidae</taxon>
        <taxon>Aplysia</taxon>
    </lineage>
</organism>
<feature type="compositionally biased region" description="Polar residues" evidence="1">
    <location>
        <begin position="24"/>
        <end position="33"/>
    </location>
</feature>
<keyword evidence="2" id="KW-1185">Reference proteome</keyword>
<name>A0ABM1W511_APLCA</name>
<evidence type="ECO:0000256" key="1">
    <source>
        <dbReference type="SAM" id="MobiDB-lite"/>
    </source>
</evidence>
<sequence length="126" mass="13648">MYDVAVVQVSAKRAANEVRQLVSAEQQRANNDNDAALSEKGNVNNSAARIGTRVKLGADLQARDKDNTDSKLSQAFSPSTNQRAKFPDKSKKPVKQNGSTLEVKSKQSENQNGNVAEVNINCCIQS</sequence>
<evidence type="ECO:0000313" key="2">
    <source>
        <dbReference type="Proteomes" id="UP000694888"/>
    </source>
</evidence>
<accession>A0ABM1W511</accession>
<evidence type="ECO:0000313" key="3">
    <source>
        <dbReference type="RefSeq" id="XP_035829754.1"/>
    </source>
</evidence>
<proteinExistence type="predicted"/>
<feature type="compositionally biased region" description="Polar residues" evidence="1">
    <location>
        <begin position="70"/>
        <end position="83"/>
    </location>
</feature>
<feature type="region of interest" description="Disordered" evidence="1">
    <location>
        <begin position="24"/>
        <end position="112"/>
    </location>
</feature>
<protein>
    <submittedName>
        <fullName evidence="3">Uncharacterized protein LOC118479188</fullName>
    </submittedName>
</protein>